<organism evidence="12 13">
    <name type="scientific">Pelagibacterium halotolerans (strain DSM 22347 / JCM 15775 / CGMCC 1.7692 / B2)</name>
    <dbReference type="NCBI Taxonomy" id="1082931"/>
    <lineage>
        <taxon>Bacteria</taxon>
        <taxon>Pseudomonadati</taxon>
        <taxon>Pseudomonadota</taxon>
        <taxon>Alphaproteobacteria</taxon>
        <taxon>Hyphomicrobiales</taxon>
        <taxon>Devosiaceae</taxon>
        <taxon>Pelagibacterium</taxon>
    </lineage>
</organism>
<keyword evidence="9" id="KW-1278">Translocase</keyword>
<evidence type="ECO:0000313" key="12">
    <source>
        <dbReference type="EMBL" id="AEQ52602.1"/>
    </source>
</evidence>
<dbReference type="CDD" id="cd03215">
    <property type="entry name" value="ABC_Carb_Monos_II"/>
    <property type="match status" value="1"/>
</dbReference>
<name>G4RAT4_PELHB</name>
<keyword evidence="10" id="KW-0472">Membrane</keyword>
<dbReference type="Gene3D" id="3.40.50.300">
    <property type="entry name" value="P-loop containing nucleotide triphosphate hydrolases"/>
    <property type="match status" value="2"/>
</dbReference>
<dbReference type="InterPro" id="IPR006089">
    <property type="entry name" value="Acyl-CoA_DH_CS"/>
</dbReference>
<dbReference type="SMART" id="SM00382">
    <property type="entry name" value="AAA"/>
    <property type="match status" value="2"/>
</dbReference>
<dbReference type="CDD" id="cd03216">
    <property type="entry name" value="ABC_Carb_Monos_I"/>
    <property type="match status" value="1"/>
</dbReference>
<dbReference type="InterPro" id="IPR003439">
    <property type="entry name" value="ABC_transporter-like_ATP-bd"/>
</dbReference>
<keyword evidence="4" id="KW-1003">Cell membrane</keyword>
<proteinExistence type="inferred from homology"/>
<evidence type="ECO:0000313" key="13">
    <source>
        <dbReference type="Proteomes" id="UP000008850"/>
    </source>
</evidence>
<evidence type="ECO:0000256" key="9">
    <source>
        <dbReference type="ARBA" id="ARBA00022967"/>
    </source>
</evidence>
<dbReference type="KEGG" id="phl:KKY_2594"/>
<dbReference type="GO" id="GO:0003995">
    <property type="term" value="F:acyl-CoA dehydrogenase activity"/>
    <property type="evidence" value="ECO:0007669"/>
    <property type="project" value="InterPro"/>
</dbReference>
<dbReference type="FunFam" id="3.40.50.300:FF:000127">
    <property type="entry name" value="Ribose import ATP-binding protein RbsA"/>
    <property type="match status" value="1"/>
</dbReference>
<dbReference type="InterPro" id="IPR050107">
    <property type="entry name" value="ABC_carbohydrate_import_ATPase"/>
</dbReference>
<dbReference type="EMBL" id="CP003075">
    <property type="protein sequence ID" value="AEQ52602.1"/>
    <property type="molecule type" value="Genomic_DNA"/>
</dbReference>
<keyword evidence="8 12" id="KW-0067">ATP-binding</keyword>
<sequence>MSDYAVEMRGISKRFGGVHALKGVDLAVRSGEVHALLGENGAGKSTILKVLQGVLTPDAGSIVVNGREVSHLTPRTAADLGIGMIFQEMSLVPSLTVAQNIFLAREPLGGGGLIADREMERRARDIFASMGVAIDPGVEVADLSAGQQQLTEIAKALSRNVNVLILDEPTSALTSTEVSILFDLLAALRKEGKAIIYVSHRMDEIFRVADMATVLRDGERVASRPIAQYSLESLIADIMGKASRDMTEFMSASNAGEEVVLRLRDVSIKGREGSINLELHRGEVLGLAGLMGAGRSRLARILFGLERDVSGTIELHGKPVAIESPGAAKALGFALVPEDRRRQGLVLEHSIEDNIALPVLERVSGRVFMRGSDLTRLAQRTIEELSIKTSSERLPANALSGGNQQKIVIGKWLAAAPDILIMDEPTAGIDIGSKTEIIQLVRRLAAEGRSIIFISSELAELLAVSDRIAVLDKGSVRRIVDRSELTREGTETAEPETEFQRAEHRLQLVLQERNSINV</sequence>
<dbReference type="RefSeq" id="WP_014131751.1">
    <property type="nucleotide sequence ID" value="NC_016078.1"/>
</dbReference>
<dbReference type="PROSITE" id="PS50893">
    <property type="entry name" value="ABC_TRANSPORTER_2"/>
    <property type="match status" value="2"/>
</dbReference>
<gene>
    <name evidence="12" type="ordered locus">KKY_2594</name>
</gene>
<keyword evidence="6" id="KW-0677">Repeat</keyword>
<dbReference type="PANTHER" id="PTHR43790">
    <property type="entry name" value="CARBOHYDRATE TRANSPORT ATP-BINDING PROTEIN MG119-RELATED"/>
    <property type="match status" value="1"/>
</dbReference>
<dbReference type="PROSITE" id="PS00073">
    <property type="entry name" value="ACYL_COA_DH_2"/>
    <property type="match status" value="1"/>
</dbReference>
<comment type="similarity">
    <text evidence="2">Belongs to the ABC transporter superfamily.</text>
</comment>
<dbReference type="SUPFAM" id="SSF52540">
    <property type="entry name" value="P-loop containing nucleoside triphosphate hydrolases"/>
    <property type="match status" value="2"/>
</dbReference>
<evidence type="ECO:0000256" key="4">
    <source>
        <dbReference type="ARBA" id="ARBA00022475"/>
    </source>
</evidence>
<dbReference type="GO" id="GO:0005524">
    <property type="term" value="F:ATP binding"/>
    <property type="evidence" value="ECO:0007669"/>
    <property type="project" value="UniProtKB-KW"/>
</dbReference>
<dbReference type="GO" id="GO:0005886">
    <property type="term" value="C:plasma membrane"/>
    <property type="evidence" value="ECO:0007669"/>
    <property type="project" value="UniProtKB-SubCell"/>
</dbReference>
<keyword evidence="3" id="KW-0813">Transport</keyword>
<accession>G4RAT4</accession>
<feature type="domain" description="ABC transporter" evidence="11">
    <location>
        <begin position="261"/>
        <end position="498"/>
    </location>
</feature>
<dbReference type="Proteomes" id="UP000008850">
    <property type="component" value="Chromosome"/>
</dbReference>
<dbReference type="STRING" id="1082931.KKY_2594"/>
<evidence type="ECO:0000256" key="8">
    <source>
        <dbReference type="ARBA" id="ARBA00022840"/>
    </source>
</evidence>
<dbReference type="InterPro" id="IPR003593">
    <property type="entry name" value="AAA+_ATPase"/>
</dbReference>
<evidence type="ECO:0000256" key="10">
    <source>
        <dbReference type="ARBA" id="ARBA00023136"/>
    </source>
</evidence>
<evidence type="ECO:0000256" key="7">
    <source>
        <dbReference type="ARBA" id="ARBA00022741"/>
    </source>
</evidence>
<comment type="subcellular location">
    <subcellularLocation>
        <location evidence="1">Cell membrane</location>
        <topology evidence="1">Peripheral membrane protein</topology>
    </subcellularLocation>
</comment>
<feature type="domain" description="ABC transporter" evidence="11">
    <location>
        <begin position="6"/>
        <end position="242"/>
    </location>
</feature>
<keyword evidence="7" id="KW-0547">Nucleotide-binding</keyword>
<dbReference type="InterPro" id="IPR027417">
    <property type="entry name" value="P-loop_NTPase"/>
</dbReference>
<keyword evidence="13" id="KW-1185">Reference proteome</keyword>
<evidence type="ECO:0000256" key="3">
    <source>
        <dbReference type="ARBA" id="ARBA00022448"/>
    </source>
</evidence>
<evidence type="ECO:0000259" key="11">
    <source>
        <dbReference type="PROSITE" id="PS50893"/>
    </source>
</evidence>
<dbReference type="eggNOG" id="COG1129">
    <property type="taxonomic scope" value="Bacteria"/>
</dbReference>
<reference evidence="12 13" key="1">
    <citation type="journal article" date="2012" name="J. Bacteriol.">
        <title>Complete genome sequence of Pelagibacterium halotolerans B2T.</title>
        <authorList>
            <person name="Huo Y.Y."/>
            <person name="Cheng H."/>
            <person name="Han X.F."/>
            <person name="Jiang X.W."/>
            <person name="Sun C."/>
            <person name="Zhang X.Q."/>
            <person name="Zhu X.F."/>
            <person name="Liu Y.F."/>
            <person name="Li P.F."/>
            <person name="Ni P.X."/>
            <person name="Wu M."/>
        </authorList>
    </citation>
    <scope>NUCLEOTIDE SEQUENCE [LARGE SCALE GENOMIC DNA]</scope>
    <source>
        <strain evidence="13">DSM 22347 / JCM 15775 / CGMCC 1.7692 / B2</strain>
    </source>
</reference>
<dbReference type="HOGENOM" id="CLU_000604_92_3_5"/>
<dbReference type="PATRIC" id="fig|1082931.4.peg.2563"/>
<evidence type="ECO:0000256" key="1">
    <source>
        <dbReference type="ARBA" id="ARBA00004202"/>
    </source>
</evidence>
<dbReference type="Pfam" id="PF00005">
    <property type="entry name" value="ABC_tran"/>
    <property type="match status" value="2"/>
</dbReference>
<dbReference type="GO" id="GO:0016887">
    <property type="term" value="F:ATP hydrolysis activity"/>
    <property type="evidence" value="ECO:0007669"/>
    <property type="project" value="InterPro"/>
</dbReference>
<protein>
    <submittedName>
        <fullName evidence="12">Ribose ABC transport system, ATP-binding protein RbsA</fullName>
    </submittedName>
</protein>
<dbReference type="AlphaFoldDB" id="G4RAT4"/>
<dbReference type="InterPro" id="IPR017871">
    <property type="entry name" value="ABC_transporter-like_CS"/>
</dbReference>
<keyword evidence="5" id="KW-0762">Sugar transport</keyword>
<evidence type="ECO:0000256" key="5">
    <source>
        <dbReference type="ARBA" id="ARBA00022597"/>
    </source>
</evidence>
<evidence type="ECO:0000256" key="2">
    <source>
        <dbReference type="ARBA" id="ARBA00005417"/>
    </source>
</evidence>
<dbReference type="PROSITE" id="PS00211">
    <property type="entry name" value="ABC_TRANSPORTER_1"/>
    <property type="match status" value="1"/>
</dbReference>
<dbReference type="PANTHER" id="PTHR43790:SF3">
    <property type="entry name" value="D-ALLOSE IMPORT ATP-BINDING PROTEIN ALSA-RELATED"/>
    <property type="match status" value="1"/>
</dbReference>
<evidence type="ECO:0000256" key="6">
    <source>
        <dbReference type="ARBA" id="ARBA00022737"/>
    </source>
</evidence>